<evidence type="ECO:0000313" key="3">
    <source>
        <dbReference type="Proteomes" id="UP000199394"/>
    </source>
</evidence>
<proteinExistence type="predicted"/>
<feature type="transmembrane region" description="Helical" evidence="1">
    <location>
        <begin position="142"/>
        <end position="168"/>
    </location>
</feature>
<organism evidence="2 3">
    <name type="scientific">Eubacterium aggregans</name>
    <dbReference type="NCBI Taxonomy" id="81409"/>
    <lineage>
        <taxon>Bacteria</taxon>
        <taxon>Bacillati</taxon>
        <taxon>Bacillota</taxon>
        <taxon>Clostridia</taxon>
        <taxon>Eubacteriales</taxon>
        <taxon>Eubacteriaceae</taxon>
        <taxon>Eubacterium</taxon>
    </lineage>
</organism>
<evidence type="ECO:0008006" key="4">
    <source>
        <dbReference type="Google" id="ProtNLM"/>
    </source>
</evidence>
<accession>A0A1H4E272</accession>
<feature type="transmembrane region" description="Helical" evidence="1">
    <location>
        <begin position="64"/>
        <end position="82"/>
    </location>
</feature>
<evidence type="ECO:0000256" key="1">
    <source>
        <dbReference type="SAM" id="Phobius"/>
    </source>
</evidence>
<keyword evidence="1" id="KW-0812">Transmembrane</keyword>
<dbReference type="Pfam" id="PF11391">
    <property type="entry name" value="DUF2798"/>
    <property type="match status" value="1"/>
</dbReference>
<feature type="transmembrane region" description="Helical" evidence="1">
    <location>
        <begin position="103"/>
        <end position="130"/>
    </location>
</feature>
<name>A0A1H4E272_9FIRM</name>
<dbReference type="RefSeq" id="WP_242911677.1">
    <property type="nucleotide sequence ID" value="NZ_FNRK01000030.1"/>
</dbReference>
<sequence length="199" mass="22940">MPRNQFQRMVFAFLTVLVTVHGYVFYSLYVINGSTLMAVNNQPSVLAAINAQGGVYMFGRMMPIWSLILIELCCAFFLEVVMGSPCSFRLAAKVFDPRKDHPMLFETAIICATVGLMCPAMSFLAAWFYYPYYEGFNLLTLLANWLKLVCFNFPFAYFSQLFFIQPLIRTVFKWIFRRDIEQREAFVPASELESVDLLS</sequence>
<dbReference type="Proteomes" id="UP000199394">
    <property type="component" value="Unassembled WGS sequence"/>
</dbReference>
<dbReference type="STRING" id="81409.SAMN04515656_13016"/>
<protein>
    <recommendedName>
        <fullName evidence="4">DUF2798 domain-containing protein</fullName>
    </recommendedName>
</protein>
<evidence type="ECO:0000313" key="2">
    <source>
        <dbReference type="EMBL" id="SEA78492.1"/>
    </source>
</evidence>
<reference evidence="2 3" key="1">
    <citation type="submission" date="2016-10" db="EMBL/GenBank/DDBJ databases">
        <authorList>
            <person name="de Groot N.N."/>
        </authorList>
    </citation>
    <scope>NUCLEOTIDE SEQUENCE [LARGE SCALE GENOMIC DNA]</scope>
    <source>
        <strain evidence="2 3">SR12</strain>
    </source>
</reference>
<dbReference type="EMBL" id="FNRK01000030">
    <property type="protein sequence ID" value="SEA78492.1"/>
    <property type="molecule type" value="Genomic_DNA"/>
</dbReference>
<dbReference type="InterPro" id="IPR021529">
    <property type="entry name" value="DUF2798"/>
</dbReference>
<keyword evidence="3" id="KW-1185">Reference proteome</keyword>
<keyword evidence="1" id="KW-1133">Transmembrane helix</keyword>
<keyword evidence="1" id="KW-0472">Membrane</keyword>
<gene>
    <name evidence="2" type="ORF">SAMN04515656_13016</name>
</gene>
<dbReference type="AlphaFoldDB" id="A0A1H4E272"/>